<feature type="chain" id="PRO_5013092035" evidence="1">
    <location>
        <begin position="23"/>
        <end position="171"/>
    </location>
</feature>
<evidence type="ECO:0000256" key="1">
    <source>
        <dbReference type="SAM" id="SignalP"/>
    </source>
</evidence>
<dbReference type="EMBL" id="FUXB01000002">
    <property type="protein sequence ID" value="SJZ48272.1"/>
    <property type="molecule type" value="Genomic_DNA"/>
</dbReference>
<evidence type="ECO:0000313" key="3">
    <source>
        <dbReference type="Proteomes" id="UP000190834"/>
    </source>
</evidence>
<reference evidence="3" key="1">
    <citation type="submission" date="2017-02" db="EMBL/GenBank/DDBJ databases">
        <authorList>
            <person name="Varghese N."/>
            <person name="Submissions S."/>
        </authorList>
    </citation>
    <scope>NUCLEOTIDE SEQUENCE [LARGE SCALE GENOMIC DNA]</scope>
    <source>
        <strain evidence="3">DSM 19608</strain>
    </source>
</reference>
<dbReference type="GeneID" id="70583363"/>
<gene>
    <name evidence="2" type="ORF">SAMN02745782_00420</name>
</gene>
<dbReference type="RefSeq" id="WP_078924831.1">
    <property type="nucleotide sequence ID" value="NZ_FUXB01000002.1"/>
</dbReference>
<dbReference type="Proteomes" id="UP000190834">
    <property type="component" value="Unassembled WGS sequence"/>
</dbReference>
<evidence type="ECO:0000313" key="2">
    <source>
        <dbReference type="EMBL" id="SJZ48272.1"/>
    </source>
</evidence>
<organism evidence="2 3">
    <name type="scientific">Vibrio cincinnatiensis DSM 19608</name>
    <dbReference type="NCBI Taxonomy" id="1123491"/>
    <lineage>
        <taxon>Bacteria</taxon>
        <taxon>Pseudomonadati</taxon>
        <taxon>Pseudomonadota</taxon>
        <taxon>Gammaproteobacteria</taxon>
        <taxon>Vibrionales</taxon>
        <taxon>Vibrionaceae</taxon>
        <taxon>Vibrio</taxon>
    </lineage>
</organism>
<dbReference type="AlphaFoldDB" id="A0A1T4L0K8"/>
<protein>
    <submittedName>
        <fullName evidence="2">Uncharacterized protein</fullName>
    </submittedName>
</protein>
<dbReference type="STRING" id="1123491.SAMN02745782_00420"/>
<accession>A0A1T4L0K8</accession>
<dbReference type="PROSITE" id="PS51257">
    <property type="entry name" value="PROKAR_LIPOPROTEIN"/>
    <property type="match status" value="1"/>
</dbReference>
<name>A0A1T4L0K8_VIBCI</name>
<sequence>MKKTIVMLGILVALMGCSSGRADQPGPAIDVYPVYATLALQTDRQQQAKAQTRLEEFLREQHSVLVTQQIVLYWSTSHGERFAENTMQKLRTLGVAPEHVRMEKLPAGFGQHFDFQMEILSHHVVVPICPYAQVSRFGQEGSGCFTESLRWQSMVNPHNMLQPANQIQRGE</sequence>
<dbReference type="OrthoDB" id="6402397at2"/>
<keyword evidence="3" id="KW-1185">Reference proteome</keyword>
<keyword evidence="1" id="KW-0732">Signal</keyword>
<proteinExistence type="predicted"/>
<feature type="signal peptide" evidence="1">
    <location>
        <begin position="1"/>
        <end position="22"/>
    </location>
</feature>